<evidence type="ECO:0000313" key="4">
    <source>
        <dbReference type="Proteomes" id="UP000258613"/>
    </source>
</evidence>
<feature type="transmembrane region" description="Helical" evidence="1">
    <location>
        <begin position="7"/>
        <end position="29"/>
    </location>
</feature>
<dbReference type="GeneID" id="37643905"/>
<protein>
    <recommendedName>
        <fullName evidence="6">CbaC protein</fullName>
    </recommendedName>
</protein>
<reference evidence="5" key="1">
    <citation type="submission" date="2017-10" db="EMBL/GenBank/DDBJ databases">
        <title>Phenotypic and genomic properties of facultatively anaerobic sulfur-reducing natronoarchaea from hypersaline soda lakes.</title>
        <authorList>
            <person name="Sorokin D.Y."/>
            <person name="Kublanov I.V."/>
            <person name="Roman P."/>
            <person name="Sinninghe Damste J.S."/>
            <person name="Golyshin P.N."/>
            <person name="Rojo D."/>
            <person name="Ciordia S."/>
            <person name="Mena Md.C."/>
            <person name="Ferrer M."/>
            <person name="Messina E."/>
            <person name="Smedile F."/>
            <person name="La Spada G."/>
            <person name="La Cono V."/>
            <person name="Yakimov M.M."/>
        </authorList>
    </citation>
    <scope>NUCLEOTIDE SEQUENCE [LARGE SCALE GENOMIC DNA]</scope>
    <source>
        <strain evidence="5">AArc1</strain>
    </source>
</reference>
<dbReference type="Proteomes" id="UP000258613">
    <property type="component" value="Chromosome"/>
</dbReference>
<reference evidence="2" key="3">
    <citation type="journal article" date="2019" name="Int. J. Syst. Evol. Microbiol.">
        <title>Natronolimnobius sulfurireducens sp. nov. and Halalkaliarchaeum desulfuricum gen. nov., sp. nov., the first sulfur-respiring alkaliphilic haloarchaea from hypersaline alkaline lakes.</title>
        <authorList>
            <person name="Sorokin D.Y."/>
            <person name="Yakimov M."/>
            <person name="Messina E."/>
            <person name="Merkel A.Y."/>
            <person name="Bale N.J."/>
            <person name="Sinninghe Damste J.S."/>
        </authorList>
    </citation>
    <scope>NUCLEOTIDE SEQUENCE</scope>
    <source>
        <strain evidence="3">AArc-Mg</strain>
        <strain evidence="2">AArc1</strain>
    </source>
</reference>
<dbReference type="KEGG" id="nag:AArcMg_3418"/>
<keyword evidence="1" id="KW-1133">Transmembrane helix</keyword>
<dbReference type="Proteomes" id="UP000258707">
    <property type="component" value="Chromosome"/>
</dbReference>
<keyword evidence="1" id="KW-0472">Membrane</keyword>
<dbReference type="EMBL" id="CP024047">
    <property type="protein sequence ID" value="AXR79625.1"/>
    <property type="molecule type" value="Genomic_DNA"/>
</dbReference>
<evidence type="ECO:0000313" key="5">
    <source>
        <dbReference type="Proteomes" id="UP000258707"/>
    </source>
</evidence>
<keyword evidence="4" id="KW-1185">Reference proteome</keyword>
<name>A0A346PJD0_9EURY</name>
<dbReference type="RefSeq" id="WP_117365542.1">
    <property type="nucleotide sequence ID" value="NZ_CP024047.1"/>
</dbReference>
<sequence>MRISKEALLIVLAFTVPFVVELRTVLAWFHIEVTVFESLLLGAALIVAILVWALFPQDGSRDTDASGSS</sequence>
<evidence type="ECO:0008006" key="6">
    <source>
        <dbReference type="Google" id="ProtNLM"/>
    </source>
</evidence>
<dbReference type="EMBL" id="CP027033">
    <property type="protein sequence ID" value="AXR83398.1"/>
    <property type="molecule type" value="Genomic_DNA"/>
</dbReference>
<dbReference type="AlphaFoldDB" id="A0A346PJD0"/>
<proteinExistence type="predicted"/>
<feature type="transmembrane region" description="Helical" evidence="1">
    <location>
        <begin position="35"/>
        <end position="55"/>
    </location>
</feature>
<keyword evidence="1" id="KW-0812">Transmembrane</keyword>
<accession>A0A346PJD0</accession>
<gene>
    <name evidence="2" type="ORF">AArc1_3324</name>
    <name evidence="3" type="ORF">AArcMg_3418</name>
</gene>
<evidence type="ECO:0000313" key="3">
    <source>
        <dbReference type="EMBL" id="AXR83398.1"/>
    </source>
</evidence>
<dbReference type="OrthoDB" id="177830at2157"/>
<accession>A0A346PV53</accession>
<organism evidence="2 5">
    <name type="scientific">Natrarchaeobaculum sulfurireducens</name>
    <dbReference type="NCBI Taxonomy" id="2044521"/>
    <lineage>
        <taxon>Archaea</taxon>
        <taxon>Methanobacteriati</taxon>
        <taxon>Methanobacteriota</taxon>
        <taxon>Stenosarchaea group</taxon>
        <taxon>Halobacteria</taxon>
        <taxon>Halobacteriales</taxon>
        <taxon>Natrialbaceae</taxon>
        <taxon>Natrarchaeobaculum</taxon>
    </lineage>
</organism>
<dbReference type="KEGG" id="nan:AArc1_3324"/>
<evidence type="ECO:0000313" key="2">
    <source>
        <dbReference type="EMBL" id="AXR79625.1"/>
    </source>
</evidence>
<reference evidence="4" key="2">
    <citation type="submission" date="2018-02" db="EMBL/GenBank/DDBJ databases">
        <title>Phenotypic and genomic properties of facultatively anaerobic sulfur-reducing natronoarchaea from hypersaline soda lakes.</title>
        <authorList>
            <person name="Sorokin D.Y."/>
            <person name="Kublanov I.V."/>
            <person name="Roman P."/>
            <person name="Sinninghe Damste J.S."/>
            <person name="Golyshin P.N."/>
            <person name="Rojo D."/>
            <person name="Ciordia S."/>
            <person name="Mena M.D.C."/>
            <person name="Ferrer M."/>
            <person name="Messina E."/>
            <person name="Smedile F."/>
            <person name="La Spada G."/>
            <person name="La Cono V."/>
            <person name="Yakimov M.M."/>
        </authorList>
    </citation>
    <scope>NUCLEOTIDE SEQUENCE [LARGE SCALE GENOMIC DNA]</scope>
    <source>
        <strain evidence="4">AArc-Mg</strain>
    </source>
</reference>
<evidence type="ECO:0000256" key="1">
    <source>
        <dbReference type="SAM" id="Phobius"/>
    </source>
</evidence>